<keyword evidence="4" id="KW-0479">Metal-binding</keyword>
<dbReference type="InterPro" id="IPR000905">
    <property type="entry name" value="Gcp-like_dom"/>
</dbReference>
<dbReference type="InterPro" id="IPR022450">
    <property type="entry name" value="TsaD"/>
</dbReference>
<organism evidence="8">
    <name type="scientific">hydrothermal vent metagenome</name>
    <dbReference type="NCBI Taxonomy" id="652676"/>
    <lineage>
        <taxon>unclassified sequences</taxon>
        <taxon>metagenomes</taxon>
        <taxon>ecological metagenomes</taxon>
    </lineage>
</organism>
<gene>
    <name evidence="8" type="ORF">MNB_SV-15-1101</name>
</gene>
<keyword evidence="3" id="KW-0819">tRNA processing</keyword>
<dbReference type="PROSITE" id="PS01016">
    <property type="entry name" value="GLYCOPROTEASE"/>
    <property type="match status" value="1"/>
</dbReference>
<name>A0A1W1EL61_9ZZZZ</name>
<dbReference type="SUPFAM" id="SSF53067">
    <property type="entry name" value="Actin-like ATPase domain"/>
    <property type="match status" value="2"/>
</dbReference>
<comment type="catalytic activity">
    <reaction evidence="6">
        <text>L-threonylcarbamoyladenylate + adenosine(37) in tRNA = N(6)-L-threonylcarbamoyladenosine(37) in tRNA + AMP + H(+)</text>
        <dbReference type="Rhea" id="RHEA:37059"/>
        <dbReference type="Rhea" id="RHEA-COMP:10162"/>
        <dbReference type="Rhea" id="RHEA-COMP:10163"/>
        <dbReference type="ChEBI" id="CHEBI:15378"/>
        <dbReference type="ChEBI" id="CHEBI:73682"/>
        <dbReference type="ChEBI" id="CHEBI:74411"/>
        <dbReference type="ChEBI" id="CHEBI:74418"/>
        <dbReference type="ChEBI" id="CHEBI:456215"/>
        <dbReference type="EC" id="2.3.1.234"/>
    </reaction>
</comment>
<reference evidence="8" key="1">
    <citation type="submission" date="2016-10" db="EMBL/GenBank/DDBJ databases">
        <authorList>
            <person name="de Groot N.N."/>
        </authorList>
    </citation>
    <scope>NUCLEOTIDE SEQUENCE</scope>
</reference>
<dbReference type="InterPro" id="IPR017860">
    <property type="entry name" value="Peptidase_M22_CS"/>
</dbReference>
<keyword evidence="5" id="KW-0012">Acyltransferase</keyword>
<dbReference type="EMBL" id="FRYL01000041">
    <property type="protein sequence ID" value="SHO81522.1"/>
    <property type="molecule type" value="Genomic_DNA"/>
</dbReference>
<dbReference type="InterPro" id="IPR017861">
    <property type="entry name" value="KAE1/TsaD"/>
</dbReference>
<evidence type="ECO:0000256" key="4">
    <source>
        <dbReference type="ARBA" id="ARBA00022723"/>
    </source>
</evidence>
<evidence type="ECO:0000259" key="7">
    <source>
        <dbReference type="Pfam" id="PF00814"/>
    </source>
</evidence>
<dbReference type="PANTHER" id="PTHR11735:SF6">
    <property type="entry name" value="TRNA N6-ADENOSINE THREONYLCARBAMOYLTRANSFERASE, MITOCHONDRIAL"/>
    <property type="match status" value="1"/>
</dbReference>
<sequence length="335" mass="37198">MILSIESSCDDSSIAITNIESKKVLFHKKISQEVKHSIYGGVVPELASRLHAIDLPLILEDIKPYLNKLKAISVTNQPGLGVTLLEGITMAKSLAMLLNIPLIGVHHLKGHIYSLFIEKEIINPLLVLLISGGHTQIIEINSRDKMKILATSIDDSVGESFDKCAKMMGLGYPGGPIIEKLAREGDEDRFDLPVPLKHSPLIAFSLSGLKNAVRLKIEALGERITYQDRCDISASFQKAIKLHLLQKSKKIFASSDIKDFAIVGGASANLYIRDGYKKLCREFNKNIYFAPLEYCSDNAVMIGRYAIEAYNNREFIEPNLLDIKPTKKLSNGDYL</sequence>
<feature type="domain" description="Gcp-like" evidence="7">
    <location>
        <begin position="24"/>
        <end position="303"/>
    </location>
</feature>
<evidence type="ECO:0000313" key="8">
    <source>
        <dbReference type="EMBL" id="SHO81522.1"/>
    </source>
</evidence>
<dbReference type="PANTHER" id="PTHR11735">
    <property type="entry name" value="TRNA N6-ADENOSINE THREONYLCARBAMOYLTRANSFERASE"/>
    <property type="match status" value="1"/>
</dbReference>
<dbReference type="GO" id="GO:0046872">
    <property type="term" value="F:metal ion binding"/>
    <property type="evidence" value="ECO:0007669"/>
    <property type="project" value="UniProtKB-KW"/>
</dbReference>
<dbReference type="InterPro" id="IPR043129">
    <property type="entry name" value="ATPase_NBD"/>
</dbReference>
<protein>
    <recommendedName>
        <fullName evidence="1">N(6)-L-threonylcarbamoyladenine synthase</fullName>
        <ecNumber evidence="1">2.3.1.234</ecNumber>
    </recommendedName>
</protein>
<dbReference type="GO" id="GO:0002949">
    <property type="term" value="P:tRNA threonylcarbamoyladenosine modification"/>
    <property type="evidence" value="ECO:0007669"/>
    <property type="project" value="InterPro"/>
</dbReference>
<dbReference type="NCBIfam" id="TIGR03723">
    <property type="entry name" value="T6A_TsaD_YgjD"/>
    <property type="match status" value="1"/>
</dbReference>
<proteinExistence type="inferred from homology"/>
<dbReference type="HAMAP" id="MF_01445">
    <property type="entry name" value="TsaD"/>
    <property type="match status" value="1"/>
</dbReference>
<accession>A0A1W1EL61</accession>
<dbReference type="NCBIfam" id="TIGR00329">
    <property type="entry name" value="gcp_kae1"/>
    <property type="match status" value="1"/>
</dbReference>
<dbReference type="Gene3D" id="3.30.420.40">
    <property type="match status" value="2"/>
</dbReference>
<dbReference type="EC" id="2.3.1.234" evidence="1"/>
<evidence type="ECO:0000256" key="1">
    <source>
        <dbReference type="ARBA" id="ARBA00012156"/>
    </source>
</evidence>
<evidence type="ECO:0000256" key="3">
    <source>
        <dbReference type="ARBA" id="ARBA00022694"/>
    </source>
</evidence>
<dbReference type="GO" id="GO:0061711">
    <property type="term" value="F:tRNA N(6)-L-threonylcarbamoyladenine synthase activity"/>
    <property type="evidence" value="ECO:0007669"/>
    <property type="project" value="UniProtKB-EC"/>
</dbReference>
<dbReference type="PRINTS" id="PR00789">
    <property type="entry name" value="OSIALOPTASE"/>
</dbReference>
<dbReference type="AlphaFoldDB" id="A0A1W1EL61"/>
<dbReference type="Pfam" id="PF00814">
    <property type="entry name" value="TsaD"/>
    <property type="match status" value="1"/>
</dbReference>
<evidence type="ECO:0000256" key="2">
    <source>
        <dbReference type="ARBA" id="ARBA00022679"/>
    </source>
</evidence>
<evidence type="ECO:0000256" key="6">
    <source>
        <dbReference type="ARBA" id="ARBA00048117"/>
    </source>
</evidence>
<evidence type="ECO:0000256" key="5">
    <source>
        <dbReference type="ARBA" id="ARBA00023315"/>
    </source>
</evidence>
<keyword evidence="2" id="KW-0808">Transferase</keyword>